<comment type="caution">
    <text evidence="1">The sequence shown here is derived from an EMBL/GenBank/DDBJ whole genome shotgun (WGS) entry which is preliminary data.</text>
</comment>
<evidence type="ECO:0000313" key="2">
    <source>
        <dbReference type="Proteomes" id="UP000603227"/>
    </source>
</evidence>
<protein>
    <submittedName>
        <fullName evidence="1">Uncharacterized protein</fullName>
    </submittedName>
</protein>
<keyword evidence="2" id="KW-1185">Reference proteome</keyword>
<reference evidence="1" key="1">
    <citation type="journal article" date="2014" name="Int. J. Syst. Evol. Microbiol.">
        <title>Complete genome sequence of Corynebacterium casei LMG S-19264T (=DSM 44701T), isolated from a smear-ripened cheese.</title>
        <authorList>
            <consortium name="US DOE Joint Genome Institute (JGI-PGF)"/>
            <person name="Walter F."/>
            <person name="Albersmeier A."/>
            <person name="Kalinowski J."/>
            <person name="Ruckert C."/>
        </authorList>
    </citation>
    <scope>NUCLEOTIDE SEQUENCE</scope>
    <source>
        <strain evidence="1">CGMCC 4.7403</strain>
    </source>
</reference>
<accession>A0A918ZI41</accession>
<dbReference type="AlphaFoldDB" id="A0A918ZI41"/>
<name>A0A918ZI41_9ACTN</name>
<organism evidence="1 2">
    <name type="scientific">Streptomyces capitiformicae</name>
    <dbReference type="NCBI Taxonomy" id="2014920"/>
    <lineage>
        <taxon>Bacteria</taxon>
        <taxon>Bacillati</taxon>
        <taxon>Actinomycetota</taxon>
        <taxon>Actinomycetes</taxon>
        <taxon>Kitasatosporales</taxon>
        <taxon>Streptomycetaceae</taxon>
        <taxon>Streptomyces</taxon>
    </lineage>
</organism>
<dbReference type="Proteomes" id="UP000603227">
    <property type="component" value="Unassembled WGS sequence"/>
</dbReference>
<reference evidence="1" key="2">
    <citation type="submission" date="2020-09" db="EMBL/GenBank/DDBJ databases">
        <authorList>
            <person name="Sun Q."/>
            <person name="Zhou Y."/>
        </authorList>
    </citation>
    <scope>NUCLEOTIDE SEQUENCE</scope>
    <source>
        <strain evidence="1">CGMCC 4.7403</strain>
    </source>
</reference>
<dbReference type="EMBL" id="BNAT01000036">
    <property type="protein sequence ID" value="GHE51102.1"/>
    <property type="molecule type" value="Genomic_DNA"/>
</dbReference>
<evidence type="ECO:0000313" key="1">
    <source>
        <dbReference type="EMBL" id="GHE51102.1"/>
    </source>
</evidence>
<sequence>MDVEDLPVKISERSNPARYQGALVSAALSSGVGHDAPDADLDQAATTAGLRPPALAASREAVRYALECPVDFMGDDSNQDIAQAVFDAASERRPLVVLDHRGRPVVMVPQPVEESV</sequence>
<gene>
    <name evidence="1" type="ORF">GCM10017771_73160</name>
</gene>
<proteinExistence type="predicted"/>